<dbReference type="InterPro" id="IPR003593">
    <property type="entry name" value="AAA+_ATPase"/>
</dbReference>
<proteinExistence type="predicted"/>
<dbReference type="PROSITE" id="PS50893">
    <property type="entry name" value="ABC_TRANSPORTER_2"/>
    <property type="match status" value="1"/>
</dbReference>
<keyword evidence="6" id="KW-1185">Reference proteome</keyword>
<name>A0A9X1X312_9SPHI</name>
<evidence type="ECO:0000256" key="2">
    <source>
        <dbReference type="ARBA" id="ARBA00022741"/>
    </source>
</evidence>
<dbReference type="PROSITE" id="PS00211">
    <property type="entry name" value="ABC_TRANSPORTER_1"/>
    <property type="match status" value="1"/>
</dbReference>
<dbReference type="SMART" id="SM00382">
    <property type="entry name" value="AAA"/>
    <property type="match status" value="1"/>
</dbReference>
<organism evidence="5 6">
    <name type="scientific">Mucilaginibacter straminoryzae</name>
    <dbReference type="NCBI Taxonomy" id="2932774"/>
    <lineage>
        <taxon>Bacteria</taxon>
        <taxon>Pseudomonadati</taxon>
        <taxon>Bacteroidota</taxon>
        <taxon>Sphingobacteriia</taxon>
        <taxon>Sphingobacteriales</taxon>
        <taxon>Sphingobacteriaceae</taxon>
        <taxon>Mucilaginibacter</taxon>
    </lineage>
</organism>
<dbReference type="AlphaFoldDB" id="A0A9X1X312"/>
<accession>A0A9X1X312</accession>
<dbReference type="PANTHER" id="PTHR42781:SF4">
    <property type="entry name" value="SPERMIDINE_PUTRESCINE IMPORT ATP-BINDING PROTEIN POTA"/>
    <property type="match status" value="1"/>
</dbReference>
<dbReference type="Proteomes" id="UP001139450">
    <property type="component" value="Unassembled WGS sequence"/>
</dbReference>
<dbReference type="SUPFAM" id="SSF52540">
    <property type="entry name" value="P-loop containing nucleoside triphosphate hydrolases"/>
    <property type="match status" value="1"/>
</dbReference>
<evidence type="ECO:0000256" key="1">
    <source>
        <dbReference type="ARBA" id="ARBA00022448"/>
    </source>
</evidence>
<evidence type="ECO:0000259" key="4">
    <source>
        <dbReference type="PROSITE" id="PS50893"/>
    </source>
</evidence>
<evidence type="ECO:0000313" key="5">
    <source>
        <dbReference type="EMBL" id="MCJ8209435.1"/>
    </source>
</evidence>
<reference evidence="5" key="1">
    <citation type="submission" date="2022-04" db="EMBL/GenBank/DDBJ databases">
        <title>Mucilaginibacter sp. RS28 isolated from freshwater.</title>
        <authorList>
            <person name="Ko S.-R."/>
        </authorList>
    </citation>
    <scope>NUCLEOTIDE SEQUENCE</scope>
    <source>
        <strain evidence="5">RS28</strain>
    </source>
</reference>
<comment type="caution">
    <text evidence="5">The sequence shown here is derived from an EMBL/GenBank/DDBJ whole genome shotgun (WGS) entry which is preliminary data.</text>
</comment>
<protein>
    <submittedName>
        <fullName evidence="5">ABC transporter ATP-binding protein</fullName>
    </submittedName>
</protein>
<dbReference type="InterPro" id="IPR027417">
    <property type="entry name" value="P-loop_NTPase"/>
</dbReference>
<dbReference type="Pfam" id="PF00005">
    <property type="entry name" value="ABC_tran"/>
    <property type="match status" value="1"/>
</dbReference>
<gene>
    <name evidence="5" type="ORF">MUY27_06920</name>
</gene>
<dbReference type="InterPro" id="IPR003439">
    <property type="entry name" value="ABC_transporter-like_ATP-bd"/>
</dbReference>
<evidence type="ECO:0000313" key="6">
    <source>
        <dbReference type="Proteomes" id="UP001139450"/>
    </source>
</evidence>
<keyword evidence="3 5" id="KW-0067">ATP-binding</keyword>
<dbReference type="RefSeq" id="WP_245129263.1">
    <property type="nucleotide sequence ID" value="NZ_JALJEJ010000002.1"/>
</dbReference>
<keyword evidence="1" id="KW-0813">Transport</keyword>
<keyword evidence="2" id="KW-0547">Nucleotide-binding</keyword>
<feature type="domain" description="ABC transporter" evidence="4">
    <location>
        <begin position="7"/>
        <end position="242"/>
    </location>
</feature>
<dbReference type="GO" id="GO:0005524">
    <property type="term" value="F:ATP binding"/>
    <property type="evidence" value="ECO:0007669"/>
    <property type="project" value="UniProtKB-KW"/>
</dbReference>
<dbReference type="EMBL" id="JALJEJ010000002">
    <property type="protein sequence ID" value="MCJ8209435.1"/>
    <property type="molecule type" value="Genomic_DNA"/>
</dbReference>
<evidence type="ECO:0000256" key="3">
    <source>
        <dbReference type="ARBA" id="ARBA00022840"/>
    </source>
</evidence>
<dbReference type="InterPro" id="IPR017871">
    <property type="entry name" value="ABC_transporter-like_CS"/>
</dbReference>
<sequence>MSAAPFLKASGVTKIFQGKHGTGVRYVDLEIKPKQITAIIGESGSGKSTLLRILYGLLSPQEGEVTFKGERIIGPEEKLIPGHDKMKMVTQDTNDLNPHASIWDNIASLLPNTDLVAKQKLTAQAVKQMNLMHLSEKNVTLLSGGEKQRVAIARALVKKPEVLFLDEPFNQVDTSFREGLQEDIRRVVKEEGLTVVIVSHDPTEVLSMADELVVLRNGELVETGHPVEVYNQPKNFYTAGLLANCNVVSSEQAKLLNIRTNYSKVVIYPQWIKVVNSFTPKKWEVTDTLFKGAFEEVFLTQGDVTLKMLNFELDKYPVGKKLNIQLTRYLVY</sequence>
<dbReference type="PANTHER" id="PTHR42781">
    <property type="entry name" value="SPERMIDINE/PUTRESCINE IMPORT ATP-BINDING PROTEIN POTA"/>
    <property type="match status" value="1"/>
</dbReference>
<dbReference type="GO" id="GO:0016887">
    <property type="term" value="F:ATP hydrolysis activity"/>
    <property type="evidence" value="ECO:0007669"/>
    <property type="project" value="InterPro"/>
</dbReference>
<dbReference type="Gene3D" id="3.40.50.300">
    <property type="entry name" value="P-loop containing nucleotide triphosphate hydrolases"/>
    <property type="match status" value="1"/>
</dbReference>
<dbReference type="InterPro" id="IPR050093">
    <property type="entry name" value="ABC_SmlMolc_Importer"/>
</dbReference>